<dbReference type="KEGG" id="ncv:NCAV_0770"/>
<dbReference type="GO" id="GO:0004175">
    <property type="term" value="F:endopeptidase activity"/>
    <property type="evidence" value="ECO:0007669"/>
    <property type="project" value="UniProtKB-ARBA"/>
</dbReference>
<feature type="transmembrane region" description="Helical" evidence="1">
    <location>
        <begin position="310"/>
        <end position="331"/>
    </location>
</feature>
<dbReference type="GO" id="GO:0080120">
    <property type="term" value="P:CAAX-box protein maturation"/>
    <property type="evidence" value="ECO:0007669"/>
    <property type="project" value="UniProtKB-ARBA"/>
</dbReference>
<feature type="transmembrane region" description="Helical" evidence="1">
    <location>
        <begin position="21"/>
        <end position="47"/>
    </location>
</feature>
<dbReference type="InterPro" id="IPR003675">
    <property type="entry name" value="Rce1/LyrA-like_dom"/>
</dbReference>
<name>A0A2K5AQM2_9ARCH</name>
<dbReference type="RefSeq" id="WP_103287283.1">
    <property type="nucleotide sequence ID" value="NZ_LT981265.1"/>
</dbReference>
<keyword evidence="1" id="KW-1133">Transmembrane helix</keyword>
<keyword evidence="1" id="KW-0812">Transmembrane</keyword>
<keyword evidence="1" id="KW-0472">Membrane</keyword>
<dbReference type="Pfam" id="PF02517">
    <property type="entry name" value="Rce1-like"/>
    <property type="match status" value="1"/>
</dbReference>
<keyword evidence="3" id="KW-0645">Protease</keyword>
<dbReference type="Proteomes" id="UP000236248">
    <property type="component" value="Chromosome NCAV"/>
</dbReference>
<feature type="domain" description="CAAX prenyl protease 2/Lysostaphin resistance protein A-like" evidence="2">
    <location>
        <begin position="181"/>
        <end position="290"/>
    </location>
</feature>
<feature type="transmembrane region" description="Helical" evidence="1">
    <location>
        <begin position="78"/>
        <end position="104"/>
    </location>
</feature>
<dbReference type="GeneID" id="41594832"/>
<organism evidence="3 4">
    <name type="scientific">Candidatus Nitrosocaldus cavascurensis</name>
    <dbReference type="NCBI Taxonomy" id="2058097"/>
    <lineage>
        <taxon>Archaea</taxon>
        <taxon>Nitrososphaerota</taxon>
        <taxon>Nitrososphaeria</taxon>
        <taxon>Candidatus Nitrosocaldales</taxon>
        <taxon>Candidatus Nitrosocaldaceae</taxon>
        <taxon>Candidatus Nitrosocaldus</taxon>
    </lineage>
</organism>
<protein>
    <submittedName>
        <fullName evidence="3">Putative CAAX amino terminal protease family protein</fullName>
    </submittedName>
</protein>
<keyword evidence="4" id="KW-1185">Reference proteome</keyword>
<dbReference type="EMBL" id="LT981265">
    <property type="protein sequence ID" value="SPC33951.1"/>
    <property type="molecule type" value="Genomic_DNA"/>
</dbReference>
<feature type="transmembrane region" description="Helical" evidence="1">
    <location>
        <begin position="231"/>
        <end position="250"/>
    </location>
</feature>
<evidence type="ECO:0000313" key="3">
    <source>
        <dbReference type="EMBL" id="SPC33951.1"/>
    </source>
</evidence>
<keyword evidence="3" id="KW-0378">Hydrolase</keyword>
<gene>
    <name evidence="3" type="ORF">NCAV_0770</name>
</gene>
<reference evidence="4" key="1">
    <citation type="submission" date="2018-01" db="EMBL/GenBank/DDBJ databases">
        <authorList>
            <person name="Kerou L M."/>
        </authorList>
    </citation>
    <scope>NUCLEOTIDE SEQUENCE [LARGE SCALE GENOMIC DNA]</scope>
    <source>
        <strain evidence="4">SCU2</strain>
    </source>
</reference>
<dbReference type="GO" id="GO:0006508">
    <property type="term" value="P:proteolysis"/>
    <property type="evidence" value="ECO:0007669"/>
    <property type="project" value="UniProtKB-KW"/>
</dbReference>
<sequence length="334" mass="37092">MQEDRRSNSRHNKSDGVGISIAWRVLLFIHAALTLLISAMMIASYPLGAYLVFHTSMGSGYREPLDGFYMLVPLPIQIQASISIGDLFILLWCTYLLLFTLLLLSPKNMLSAILRLVRKGDDGYSSSSSNNSINSSSNYLITTIAWFSILVASSIAIDLLQNMLGIEMGSIEYEDRLKHFVDATTAPLREELGFRMILIGVPAYLFLARQGSTLLNVLWRPYEHLSRHGKSIHLLIVASALLFGLAHVLFSTGWSYGKVTQATLGGIILGWLYYRYGLHAAVIAHWAANYLPLTYLFAGDAFGSDAMLNMLELVLVSNGIVAISLRLRAYFKSQ</sequence>
<proteinExistence type="predicted"/>
<evidence type="ECO:0000256" key="1">
    <source>
        <dbReference type="SAM" id="Phobius"/>
    </source>
</evidence>
<dbReference type="AlphaFoldDB" id="A0A2K5AQM2"/>
<evidence type="ECO:0000313" key="4">
    <source>
        <dbReference type="Proteomes" id="UP000236248"/>
    </source>
</evidence>
<feature type="transmembrane region" description="Helical" evidence="1">
    <location>
        <begin position="139"/>
        <end position="160"/>
    </location>
</feature>
<accession>A0A2K5AQM2</accession>
<evidence type="ECO:0000259" key="2">
    <source>
        <dbReference type="Pfam" id="PF02517"/>
    </source>
</evidence>